<feature type="compositionally biased region" description="Pro residues" evidence="2">
    <location>
        <begin position="991"/>
        <end position="1009"/>
    </location>
</feature>
<dbReference type="InterPro" id="IPR008963">
    <property type="entry name" value="Purple_acid_Pase-like_N"/>
</dbReference>
<dbReference type="Pfam" id="PF00395">
    <property type="entry name" value="SLH"/>
    <property type="match status" value="3"/>
</dbReference>
<evidence type="ECO:0000313" key="4">
    <source>
        <dbReference type="EMBL" id="GIP17710.1"/>
    </source>
</evidence>
<dbReference type="GO" id="GO:0003993">
    <property type="term" value="F:acid phosphatase activity"/>
    <property type="evidence" value="ECO:0007669"/>
    <property type="project" value="InterPro"/>
</dbReference>
<dbReference type="Gene3D" id="2.60.40.680">
    <property type="match status" value="1"/>
</dbReference>
<dbReference type="Gene3D" id="3.60.21.10">
    <property type="match status" value="1"/>
</dbReference>
<keyword evidence="1" id="KW-0732">Signal</keyword>
<dbReference type="Gene3D" id="2.60.40.380">
    <property type="entry name" value="Purple acid phosphatase-like, N-terminal"/>
    <property type="match status" value="1"/>
</dbReference>
<feature type="domain" description="SLH" evidence="3">
    <location>
        <begin position="1119"/>
        <end position="1182"/>
    </location>
</feature>
<accession>A0A919YQS0</accession>
<comment type="caution">
    <text evidence="4">The sequence shown here is derived from an EMBL/GenBank/DDBJ whole genome shotgun (WGS) entry which is preliminary data.</text>
</comment>
<feature type="domain" description="SLH" evidence="3">
    <location>
        <begin position="1183"/>
        <end position="1236"/>
    </location>
</feature>
<gene>
    <name evidence="4" type="ORF">J40TS1_33520</name>
</gene>
<dbReference type="InterPro" id="IPR039331">
    <property type="entry name" value="PAPs-like"/>
</dbReference>
<protein>
    <recommendedName>
        <fullName evidence="3">SLH domain-containing protein</fullName>
    </recommendedName>
</protein>
<dbReference type="InterPro" id="IPR001119">
    <property type="entry name" value="SLH_dom"/>
</dbReference>
<evidence type="ECO:0000256" key="2">
    <source>
        <dbReference type="SAM" id="MobiDB-lite"/>
    </source>
</evidence>
<reference evidence="4" key="1">
    <citation type="submission" date="2021-03" db="EMBL/GenBank/DDBJ databases">
        <title>Antimicrobial resistance genes in bacteria isolated from Japanese honey, and their potential for conferring macrolide and lincosamide resistance in the American foulbrood pathogen Paenibacillus larvae.</title>
        <authorList>
            <person name="Okamoto M."/>
            <person name="Kumagai M."/>
            <person name="Kanamori H."/>
            <person name="Takamatsu D."/>
        </authorList>
    </citation>
    <scope>NUCLEOTIDE SEQUENCE</scope>
    <source>
        <strain evidence="4">J40TS1</strain>
    </source>
</reference>
<feature type="compositionally biased region" description="Low complexity" evidence="2">
    <location>
        <begin position="1028"/>
        <end position="1037"/>
    </location>
</feature>
<dbReference type="EMBL" id="BOSE01000006">
    <property type="protein sequence ID" value="GIP17710.1"/>
    <property type="molecule type" value="Genomic_DNA"/>
</dbReference>
<evidence type="ECO:0000259" key="3">
    <source>
        <dbReference type="PROSITE" id="PS51272"/>
    </source>
</evidence>
<dbReference type="PANTHER" id="PTHR22953:SF153">
    <property type="entry name" value="PURPLE ACID PHOSPHATASE"/>
    <property type="match status" value="1"/>
</dbReference>
<dbReference type="Pfam" id="PF16656">
    <property type="entry name" value="Pur_ac_phosph_N"/>
    <property type="match status" value="1"/>
</dbReference>
<dbReference type="InterPro" id="IPR008965">
    <property type="entry name" value="CBM2/CBM3_carb-bd_dom_sf"/>
</dbReference>
<keyword evidence="5" id="KW-1185">Reference proteome</keyword>
<dbReference type="SUPFAM" id="SSF56300">
    <property type="entry name" value="Metallo-dependent phosphatases"/>
    <property type="match status" value="1"/>
</dbReference>
<feature type="region of interest" description="Disordered" evidence="2">
    <location>
        <begin position="985"/>
        <end position="1038"/>
    </location>
</feature>
<name>A0A919YQS0_9BACL</name>
<evidence type="ECO:0000256" key="1">
    <source>
        <dbReference type="ARBA" id="ARBA00022729"/>
    </source>
</evidence>
<organism evidence="4 5">
    <name type="scientific">Paenibacillus montaniterrae</name>
    <dbReference type="NCBI Taxonomy" id="429341"/>
    <lineage>
        <taxon>Bacteria</taxon>
        <taxon>Bacillati</taxon>
        <taxon>Bacillota</taxon>
        <taxon>Bacilli</taxon>
        <taxon>Bacillales</taxon>
        <taxon>Paenibacillaceae</taxon>
        <taxon>Paenibacillus</taxon>
    </lineage>
</organism>
<dbReference type="Gene3D" id="2.60.120.430">
    <property type="entry name" value="Galactose-binding lectin"/>
    <property type="match status" value="1"/>
</dbReference>
<evidence type="ECO:0000313" key="5">
    <source>
        <dbReference type="Proteomes" id="UP000683139"/>
    </source>
</evidence>
<dbReference type="Pfam" id="PF00149">
    <property type="entry name" value="Metallophos"/>
    <property type="match status" value="1"/>
</dbReference>
<dbReference type="InterPro" id="IPR015914">
    <property type="entry name" value="PAPs_N"/>
</dbReference>
<dbReference type="PANTHER" id="PTHR22953">
    <property type="entry name" value="ACID PHOSPHATASE RELATED"/>
    <property type="match status" value="1"/>
</dbReference>
<feature type="domain" description="SLH" evidence="3">
    <location>
        <begin position="1061"/>
        <end position="1118"/>
    </location>
</feature>
<dbReference type="RefSeq" id="WP_213517316.1">
    <property type="nucleotide sequence ID" value="NZ_BOSE01000006.1"/>
</dbReference>
<sequence>MKSMILRKTILIASMLSLLVGGWSTGFGQKQHIYAADETAPYVMVEDFEDGISDVKFNPKRMYEATLHLEDNKKYVRNGQYSARIDYDMIDIVDNPSQIEVGYNAGRIPVTGYPIKVGMWVYGNNEGHLLTTKFRDQEGSSFQAEFYDESELGINWSGWKYIEADVPQGKPEPIVLELFFQLKQSNMSKKNKGSLWVDDITFIYEESNEDNEVPTIKAIAPLENAVLTAPLDELQVELTDSGSGLDLDSLSVSLDGTDITDKVSYSPDTNVLTYPGELVDGGYHELVIEVKDKNGNPAEKAYAFTIQAGERLSMTGNEEAVSNEIYAVQVSIQDYAGADQASFSLNYDPKTLQVETITEANGIAVNSTIDNENGMVQVALANLSAAAHDVTVQFRVSSHAVLERGEAYKTITMSNTSLAAGEVQTSSPIAAPVRYTIAFPYRLEMTGSGLGTASTFTVFDRQGKPQEGVDIMFAGLLKQSSLVTINAETTNVYEDDDTSSDILMVAKAGERYYAAAEAEDGLFEVMLADGQTTGYIAEADVTSQLLSGSLGKTDANGQFTTDVTTLALGAYQVQAVNGDQNSKVVNYEVVEQYGTDKPQYVQTYVSEDMSSQLSVAWQTNPDQALSYVQYIEASEWGTGEAPAADHVKQQQAESELQVLSMKENGTKGEIRFHNALIAGLKANTAYKYRVGYEGNWSEWYDYATIDQDKSTPTSFLFVTDSHTNQLQGMQTYQELMTNALAQYPATQFVMHGGDMVDAGGAFEEWQKFWEATSVYAASLPTALTLGNHDVKSEGKDVFTKGANFPKNGPETQVQYAYAYNVDDTHFVVLNSEGTEEQMIAQAAWLEKDLDQNKQKWTVVMFHRPAYHTENGRESLVEYTQTYFAPILEEKKVDLVLVGHDHVYARTYPMVDGKPNKTTNEGTVYLDGGASGWKFYDGSQYQYLNYIFDEDVPVYSAIEITENEIRVEARTIEGDMVDTFSIVKAAGNEPTTPTPTAAPTPTSAPVPTPTATPTSTPAPTSTPVPTATPAPTQRPTATKPVFNDKVDVEAVKEIVEKEKSAPAVSFTDVPASSWSASVVERASRMGIVTGYSDGSYRPNAKVTRAEFATMLAQAFGLKGASGSSFADTQGHWASAAIAALQANGIITGYSDGTFRPNQEISRAEIVVMLARLTNYVPGTSNLFSDVTTSWASEQINAFAAAGIVNGQGNGMFKPNDSASRAESVAMIIRLIDKSLEQ</sequence>
<dbReference type="GO" id="GO:0046872">
    <property type="term" value="F:metal ion binding"/>
    <property type="evidence" value="ECO:0007669"/>
    <property type="project" value="InterPro"/>
</dbReference>
<dbReference type="InterPro" id="IPR029052">
    <property type="entry name" value="Metallo-depent_PP-like"/>
</dbReference>
<dbReference type="Proteomes" id="UP000683139">
    <property type="component" value="Unassembled WGS sequence"/>
</dbReference>
<proteinExistence type="predicted"/>
<dbReference type="PROSITE" id="PS51272">
    <property type="entry name" value="SLH"/>
    <property type="match status" value="3"/>
</dbReference>
<dbReference type="SUPFAM" id="SSF49363">
    <property type="entry name" value="Purple acid phosphatase, N-terminal domain"/>
    <property type="match status" value="1"/>
</dbReference>
<dbReference type="AlphaFoldDB" id="A0A919YQS0"/>
<dbReference type="GO" id="GO:0030246">
    <property type="term" value="F:carbohydrate binding"/>
    <property type="evidence" value="ECO:0007669"/>
    <property type="project" value="InterPro"/>
</dbReference>
<dbReference type="InterPro" id="IPR004843">
    <property type="entry name" value="Calcineurin-like_PHP"/>
</dbReference>
<dbReference type="SUPFAM" id="SSF49384">
    <property type="entry name" value="Carbohydrate-binding domain"/>
    <property type="match status" value="1"/>
</dbReference>